<dbReference type="Proteomes" id="UP000295726">
    <property type="component" value="Unassembled WGS sequence"/>
</dbReference>
<dbReference type="InterPro" id="IPR028978">
    <property type="entry name" value="Chorismate_lyase_/UTRA_dom_sf"/>
</dbReference>
<gene>
    <name evidence="5" type="ORF">EDD59_10819</name>
</gene>
<dbReference type="InterPro" id="IPR036390">
    <property type="entry name" value="WH_DNA-bd_sf"/>
</dbReference>
<dbReference type="SUPFAM" id="SSF46785">
    <property type="entry name" value="Winged helix' DNA-binding domain"/>
    <property type="match status" value="1"/>
</dbReference>
<dbReference type="RefSeq" id="WP_132380401.1">
    <property type="nucleotide sequence ID" value="NZ_SLZZ01000008.1"/>
</dbReference>
<evidence type="ECO:0000256" key="2">
    <source>
        <dbReference type="ARBA" id="ARBA00023125"/>
    </source>
</evidence>
<keyword evidence="3" id="KW-0804">Transcription</keyword>
<proteinExistence type="predicted"/>
<comment type="caution">
    <text evidence="5">The sequence shown here is derived from an EMBL/GenBank/DDBJ whole genome shotgun (WGS) entry which is preliminary data.</text>
</comment>
<dbReference type="OrthoDB" id="163333at2"/>
<dbReference type="Gene3D" id="1.10.10.10">
    <property type="entry name" value="Winged helix-like DNA-binding domain superfamily/Winged helix DNA-binding domain"/>
    <property type="match status" value="1"/>
</dbReference>
<dbReference type="AlphaFoldDB" id="A0A4R3K959"/>
<sequence length="242" mass="28100">MSLENQRPREGAMERIENYILENQLKQDDRLPSERAMCKMWNYNRATLRSAIKQLTLEGKLYSKTGSGTYVAKEKLIRNLQDTNGFYDTVVKMNRKVSTEVIDVSFCETSKNIGQKMRLPLGHKLLRLTRLRYLDDIPVIYETTHLDAERFEGLEDYDFARLSLYHILKEHYKVNILEGSEKLSIAYCDEQEARYLKVEQGAPVIYQSGVTIDDANTVLECFKSLTNAEYIRFASELTRTQG</sequence>
<reference evidence="5 6" key="1">
    <citation type="submission" date="2019-03" db="EMBL/GenBank/DDBJ databases">
        <title>Genomic Encyclopedia of Type Strains, Phase IV (KMG-IV): sequencing the most valuable type-strain genomes for metagenomic binning, comparative biology and taxonomic classification.</title>
        <authorList>
            <person name="Goeker M."/>
        </authorList>
    </citation>
    <scope>NUCLEOTIDE SEQUENCE [LARGE SCALE GENOMIC DNA]</scope>
    <source>
        <strain evidence="5 6">DSM 29489</strain>
    </source>
</reference>
<dbReference type="Pfam" id="PF00392">
    <property type="entry name" value="GntR"/>
    <property type="match status" value="1"/>
</dbReference>
<dbReference type="PANTHER" id="PTHR44846:SF1">
    <property type="entry name" value="MANNOSYL-D-GLYCERATE TRANSPORT_METABOLISM SYSTEM REPRESSOR MNGR-RELATED"/>
    <property type="match status" value="1"/>
</dbReference>
<dbReference type="Gene3D" id="3.40.1410.10">
    <property type="entry name" value="Chorismate lyase-like"/>
    <property type="match status" value="1"/>
</dbReference>
<dbReference type="InterPro" id="IPR036388">
    <property type="entry name" value="WH-like_DNA-bd_sf"/>
</dbReference>
<feature type="domain" description="HTH gntR-type" evidence="4">
    <location>
        <begin position="6"/>
        <end position="74"/>
    </location>
</feature>
<dbReference type="GO" id="GO:0003677">
    <property type="term" value="F:DNA binding"/>
    <property type="evidence" value="ECO:0007669"/>
    <property type="project" value="UniProtKB-KW"/>
</dbReference>
<organism evidence="5 6">
    <name type="scientific">Muricomes intestini</name>
    <dbReference type="NCBI Taxonomy" id="1796634"/>
    <lineage>
        <taxon>Bacteria</taxon>
        <taxon>Bacillati</taxon>
        <taxon>Bacillota</taxon>
        <taxon>Clostridia</taxon>
        <taxon>Lachnospirales</taxon>
        <taxon>Lachnospiraceae</taxon>
        <taxon>Muricomes</taxon>
    </lineage>
</organism>
<dbReference type="PROSITE" id="PS50949">
    <property type="entry name" value="HTH_GNTR"/>
    <property type="match status" value="1"/>
</dbReference>
<dbReference type="GO" id="GO:0045892">
    <property type="term" value="P:negative regulation of DNA-templated transcription"/>
    <property type="evidence" value="ECO:0007669"/>
    <property type="project" value="TreeGrafter"/>
</dbReference>
<evidence type="ECO:0000313" key="5">
    <source>
        <dbReference type="EMBL" id="TCS79439.1"/>
    </source>
</evidence>
<evidence type="ECO:0000259" key="4">
    <source>
        <dbReference type="PROSITE" id="PS50949"/>
    </source>
</evidence>
<dbReference type="SUPFAM" id="SSF64288">
    <property type="entry name" value="Chorismate lyase-like"/>
    <property type="match status" value="1"/>
</dbReference>
<dbReference type="CDD" id="cd07377">
    <property type="entry name" value="WHTH_GntR"/>
    <property type="match status" value="1"/>
</dbReference>
<dbReference type="EMBL" id="SLZZ01000008">
    <property type="protein sequence ID" value="TCS79439.1"/>
    <property type="molecule type" value="Genomic_DNA"/>
</dbReference>
<dbReference type="InterPro" id="IPR050679">
    <property type="entry name" value="Bact_HTH_transcr_reg"/>
</dbReference>
<keyword evidence="6" id="KW-1185">Reference proteome</keyword>
<evidence type="ECO:0000256" key="1">
    <source>
        <dbReference type="ARBA" id="ARBA00023015"/>
    </source>
</evidence>
<evidence type="ECO:0000256" key="3">
    <source>
        <dbReference type="ARBA" id="ARBA00023163"/>
    </source>
</evidence>
<dbReference type="GO" id="GO:0003700">
    <property type="term" value="F:DNA-binding transcription factor activity"/>
    <property type="evidence" value="ECO:0007669"/>
    <property type="project" value="InterPro"/>
</dbReference>
<evidence type="ECO:0000313" key="6">
    <source>
        <dbReference type="Proteomes" id="UP000295726"/>
    </source>
</evidence>
<keyword evidence="2" id="KW-0238">DNA-binding</keyword>
<keyword evidence="1" id="KW-0805">Transcription regulation</keyword>
<dbReference type="PRINTS" id="PR00035">
    <property type="entry name" value="HTHGNTR"/>
</dbReference>
<dbReference type="InterPro" id="IPR011663">
    <property type="entry name" value="UTRA"/>
</dbReference>
<protein>
    <submittedName>
        <fullName evidence="5">GntR family transcriptional regulator</fullName>
    </submittedName>
</protein>
<name>A0A4R3K959_9FIRM</name>
<dbReference type="SMART" id="SM00345">
    <property type="entry name" value="HTH_GNTR"/>
    <property type="match status" value="1"/>
</dbReference>
<accession>A0A4R3K959</accession>
<dbReference type="SMART" id="SM00866">
    <property type="entry name" value="UTRA"/>
    <property type="match status" value="1"/>
</dbReference>
<dbReference type="PANTHER" id="PTHR44846">
    <property type="entry name" value="MANNOSYL-D-GLYCERATE TRANSPORT/METABOLISM SYSTEM REPRESSOR MNGR-RELATED"/>
    <property type="match status" value="1"/>
</dbReference>
<dbReference type="Pfam" id="PF07702">
    <property type="entry name" value="UTRA"/>
    <property type="match status" value="1"/>
</dbReference>
<dbReference type="InterPro" id="IPR000524">
    <property type="entry name" value="Tscrpt_reg_HTH_GntR"/>
</dbReference>